<comment type="caution">
    <text evidence="1">The sequence shown here is derived from an EMBL/GenBank/DDBJ whole genome shotgun (WGS) entry which is preliminary data.</text>
</comment>
<dbReference type="AlphaFoldDB" id="A0A0F9ZSG8"/>
<evidence type="ECO:0000313" key="2">
    <source>
        <dbReference type="Proteomes" id="UP000033995"/>
    </source>
</evidence>
<sequence length="267" mass="31178">MKKVFVIVILFLTIIFPIYAQDLTSKKAFNDYIFSQDNYRNSLTTFNLKKDSYLKNPTLSLKEDTRIALYDFLSKRNDYKRTYLTVIRTRTSEQSGITNDEKGAIYTKIDPEVVWYEKRKDNVKSTDSLEDLISKSSEEDTKYQTDTLPIIYFSLGNISLSSIIELKNSHIKIYDKLKSEANELVKLGRADSSLFDRWFKDIDAELTKINNTEGLTREEIQKIFNSDNYQIKKSYDKVVEKLSPAQENLLKLNSFITELELTISEKR</sequence>
<protein>
    <submittedName>
        <fullName evidence="1">Uncharacterized protein</fullName>
    </submittedName>
</protein>
<name>A0A0F9ZSG8_9BACT</name>
<organism evidence="1 2">
    <name type="scientific">Candidatus Woesebacteria bacterium GW2011_GWA2_33_28</name>
    <dbReference type="NCBI Taxonomy" id="1618561"/>
    <lineage>
        <taxon>Bacteria</taxon>
        <taxon>Candidatus Woeseibacteriota</taxon>
    </lineage>
</organism>
<gene>
    <name evidence="1" type="ORF">UR38_C0005G0021</name>
</gene>
<evidence type="ECO:0000313" key="1">
    <source>
        <dbReference type="EMBL" id="KKP47208.1"/>
    </source>
</evidence>
<dbReference type="Proteomes" id="UP000033995">
    <property type="component" value="Unassembled WGS sequence"/>
</dbReference>
<dbReference type="EMBL" id="LBOZ01000005">
    <property type="protein sequence ID" value="KKP47208.1"/>
    <property type="molecule type" value="Genomic_DNA"/>
</dbReference>
<proteinExistence type="predicted"/>
<accession>A0A0F9ZSG8</accession>
<reference evidence="1 2" key="1">
    <citation type="journal article" date="2015" name="Nature">
        <title>rRNA introns, odd ribosomes, and small enigmatic genomes across a large radiation of phyla.</title>
        <authorList>
            <person name="Brown C.T."/>
            <person name="Hug L.A."/>
            <person name="Thomas B.C."/>
            <person name="Sharon I."/>
            <person name="Castelle C.J."/>
            <person name="Singh A."/>
            <person name="Wilkins M.J."/>
            <person name="Williams K.H."/>
            <person name="Banfield J.F."/>
        </authorList>
    </citation>
    <scope>NUCLEOTIDE SEQUENCE [LARGE SCALE GENOMIC DNA]</scope>
</reference>